<gene>
    <name evidence="2" type="ORF">JCM19235_2924</name>
</gene>
<dbReference type="EMBL" id="BBMR01000012">
    <property type="protein sequence ID" value="GAL22229.1"/>
    <property type="molecule type" value="Genomic_DNA"/>
</dbReference>
<dbReference type="PROSITE" id="PS50011">
    <property type="entry name" value="PROTEIN_KINASE_DOM"/>
    <property type="match status" value="1"/>
</dbReference>
<dbReference type="AlphaFoldDB" id="A0A090S6T1"/>
<reference evidence="2 3" key="2">
    <citation type="submission" date="2014-09" db="EMBL/GenBank/DDBJ databases">
        <authorList>
            <consortium name="NBRP consortium"/>
            <person name="Sawabe T."/>
            <person name="Meirelles P."/>
            <person name="Nakanishi M."/>
            <person name="Sayaka M."/>
            <person name="Hattori M."/>
            <person name="Ohkuma M."/>
        </authorList>
    </citation>
    <scope>NUCLEOTIDE SEQUENCE [LARGE SCALE GENOMIC DNA]</scope>
    <source>
        <strain evidence="3">JCM19235</strain>
    </source>
</reference>
<dbReference type="InterPro" id="IPR011009">
    <property type="entry name" value="Kinase-like_dom_sf"/>
</dbReference>
<dbReference type="SUPFAM" id="SSF56112">
    <property type="entry name" value="Protein kinase-like (PK-like)"/>
    <property type="match status" value="1"/>
</dbReference>
<proteinExistence type="predicted"/>
<organism evidence="2 3">
    <name type="scientific">Vibrio maritimus</name>
    <dbReference type="NCBI Taxonomy" id="990268"/>
    <lineage>
        <taxon>Bacteria</taxon>
        <taxon>Pseudomonadati</taxon>
        <taxon>Pseudomonadota</taxon>
        <taxon>Gammaproteobacteria</taxon>
        <taxon>Vibrionales</taxon>
        <taxon>Vibrionaceae</taxon>
        <taxon>Vibrio</taxon>
    </lineage>
</organism>
<keyword evidence="3" id="KW-1185">Reference proteome</keyword>
<evidence type="ECO:0000259" key="1">
    <source>
        <dbReference type="PROSITE" id="PS50011"/>
    </source>
</evidence>
<dbReference type="Proteomes" id="UP000029228">
    <property type="component" value="Unassembled WGS sequence"/>
</dbReference>
<accession>A0A090S6T1</accession>
<evidence type="ECO:0000313" key="3">
    <source>
        <dbReference type="Proteomes" id="UP000029228"/>
    </source>
</evidence>
<dbReference type="Gene3D" id="1.10.510.10">
    <property type="entry name" value="Transferase(Phosphotransferase) domain 1"/>
    <property type="match status" value="1"/>
</dbReference>
<dbReference type="STRING" id="990268.JCM19235_2924"/>
<dbReference type="InterPro" id="IPR000719">
    <property type="entry name" value="Prot_kinase_dom"/>
</dbReference>
<feature type="domain" description="Protein kinase" evidence="1">
    <location>
        <begin position="41"/>
        <end position="226"/>
    </location>
</feature>
<dbReference type="GO" id="GO:0004672">
    <property type="term" value="F:protein kinase activity"/>
    <property type="evidence" value="ECO:0007669"/>
    <property type="project" value="InterPro"/>
</dbReference>
<protein>
    <recommendedName>
        <fullName evidence="1">Protein kinase domain-containing protein</fullName>
    </recommendedName>
</protein>
<evidence type="ECO:0000313" key="2">
    <source>
        <dbReference type="EMBL" id="GAL22229.1"/>
    </source>
</evidence>
<reference evidence="2 3" key="1">
    <citation type="submission" date="2014-09" db="EMBL/GenBank/DDBJ databases">
        <title>Vibrio maritimus JCM 19235. (C45) whole genome shotgun sequence.</title>
        <authorList>
            <person name="Sawabe T."/>
            <person name="Meirelles P."/>
            <person name="Nakanishi M."/>
            <person name="Sayaka M."/>
            <person name="Hattori M."/>
            <person name="Ohkuma M."/>
        </authorList>
    </citation>
    <scope>NUCLEOTIDE SEQUENCE [LARGE SCALE GENOMIC DNA]</scope>
    <source>
        <strain evidence="3">JCM19235</strain>
    </source>
</reference>
<name>A0A090S6T1_9VIBR</name>
<sequence length="226" mass="26112">MNQRQRAQQLFEKSTKPLIVGDKRHCPISPGELAQTTSDSHYVVETFDSGLTAEVFHIRIDGKDYTLKKKRPTARVQNLDGEFSFLNEVQRRADFHKLKSDPATANDFRCIVETVYADYRLGIILSEWIEGTPFDPTPKLLHDLFSTLIACEQAGLFEWDLCSGNLLVDDNNQLKLFDFGYMYPFEPRREFNSMVLMRLYFSSVNALRHGFFQVGHWITLGMTKTE</sequence>
<comment type="caution">
    <text evidence="2">The sequence shown here is derived from an EMBL/GenBank/DDBJ whole genome shotgun (WGS) entry which is preliminary data.</text>
</comment>
<dbReference type="GO" id="GO:0005524">
    <property type="term" value="F:ATP binding"/>
    <property type="evidence" value="ECO:0007669"/>
    <property type="project" value="InterPro"/>
</dbReference>
<dbReference type="Gene3D" id="3.30.200.20">
    <property type="entry name" value="Phosphorylase Kinase, domain 1"/>
    <property type="match status" value="1"/>
</dbReference>